<evidence type="ECO:0000313" key="1">
    <source>
        <dbReference type="EMBL" id="SFS82008.1"/>
    </source>
</evidence>
<dbReference type="Proteomes" id="UP000199312">
    <property type="component" value="Unassembled WGS sequence"/>
</dbReference>
<dbReference type="EMBL" id="FOZP01000014">
    <property type="protein sequence ID" value="SFS82008.1"/>
    <property type="molecule type" value="Genomic_DNA"/>
</dbReference>
<evidence type="ECO:0000313" key="2">
    <source>
        <dbReference type="Proteomes" id="UP000199312"/>
    </source>
</evidence>
<sequence>MKKLPEDLKILKHIGERLDSLMKDAYTSVEIRSNELYEYAIKDKYLSSKFYNQREFNQFLRKQHDKGYLKQIIPNCRVDDTNREFFQWHFRKKSQPKRENKVTSGINGNYIHFRSNLNIQTLDNTFVRSEQEKMIYESLIKHEELNIVYDYPLVYKGKRKNVDFFIENLKDNTEYYWEHLGMTNDEGYLSKIPKTINWYQNAGFKNIDEENGNLIFTYYKNLSVFQREIDKYISKILNTNLTFIKDKTENENSDIPLVEIYLSVKVDDSNGKGLYALLLKHERNNLKHQKNFTKSFYLASKEKIILNAISDGLSKLKKTANVKIYLNSDKLIRVLNQEETINEYSELIKNIVEYSCKHQLSFRKIVNPLKNRYYLETEELLIVE</sequence>
<name>A0A1I6SYR0_9FLAO</name>
<gene>
    <name evidence="1" type="ORF">SAMN04488006_0208</name>
</gene>
<dbReference type="STRING" id="593133.SAMN04488006_0208"/>
<dbReference type="AlphaFoldDB" id="A0A1I6SYR0"/>
<dbReference type="OrthoDB" id="1426301at2"/>
<reference evidence="2" key="1">
    <citation type="submission" date="2016-10" db="EMBL/GenBank/DDBJ databases">
        <authorList>
            <person name="Varghese N."/>
            <person name="Submissions S."/>
        </authorList>
    </citation>
    <scope>NUCLEOTIDE SEQUENCE [LARGE SCALE GENOMIC DNA]</scope>
    <source>
        <strain evidence="2">DSM 24450</strain>
    </source>
</reference>
<accession>A0A1I6SYR0</accession>
<dbReference type="RefSeq" id="WP_090230825.1">
    <property type="nucleotide sequence ID" value="NZ_FOZP01000014.1"/>
</dbReference>
<organism evidence="1 2">
    <name type="scientific">Lutibacter maritimus</name>
    <dbReference type="NCBI Taxonomy" id="593133"/>
    <lineage>
        <taxon>Bacteria</taxon>
        <taxon>Pseudomonadati</taxon>
        <taxon>Bacteroidota</taxon>
        <taxon>Flavobacteriia</taxon>
        <taxon>Flavobacteriales</taxon>
        <taxon>Flavobacteriaceae</taxon>
        <taxon>Lutibacter</taxon>
    </lineage>
</organism>
<protein>
    <submittedName>
        <fullName evidence="1">Uncharacterized protein</fullName>
    </submittedName>
</protein>
<proteinExistence type="predicted"/>
<keyword evidence="2" id="KW-1185">Reference proteome</keyword>